<dbReference type="Proteomes" id="UP000010847">
    <property type="component" value="Chromosome"/>
</dbReference>
<dbReference type="Pfam" id="PF12544">
    <property type="entry name" value="LAM_C"/>
    <property type="match status" value="1"/>
</dbReference>
<protein>
    <submittedName>
        <fullName evidence="12">Lysine 2,3-aminomutase</fullName>
    </submittedName>
</protein>
<dbReference type="Gene3D" id="3.20.20.70">
    <property type="entry name" value="Aldolase class I"/>
    <property type="match status" value="1"/>
</dbReference>
<dbReference type="SUPFAM" id="SSF102114">
    <property type="entry name" value="Radical SAM enzymes"/>
    <property type="match status" value="1"/>
</dbReference>
<dbReference type="KEGG" id="dmt:DESME_03065"/>
<dbReference type="AlphaFoldDB" id="W0EAQ6"/>
<keyword evidence="7 9" id="KW-0411">Iron-sulfur</keyword>
<evidence type="ECO:0000256" key="3">
    <source>
        <dbReference type="ARBA" id="ARBA00022691"/>
    </source>
</evidence>
<dbReference type="eggNOG" id="COG1509">
    <property type="taxonomic scope" value="Bacteria"/>
</dbReference>
<dbReference type="InterPro" id="IPR003739">
    <property type="entry name" value="Lys_aminomutase/Glu_NH3_mut"/>
</dbReference>
<evidence type="ECO:0000259" key="11">
    <source>
        <dbReference type="PROSITE" id="PS51918"/>
    </source>
</evidence>
<dbReference type="PANTHER" id="PTHR30538:SF1">
    <property type="entry name" value="L-LYSINE 2,3-AMINOMUTASE"/>
    <property type="match status" value="1"/>
</dbReference>
<dbReference type="OrthoDB" id="9768064at2"/>
<evidence type="ECO:0000256" key="10">
    <source>
        <dbReference type="PIRSR" id="PIRSR603739-50"/>
    </source>
</evidence>
<keyword evidence="2 9" id="KW-0004">4Fe-4S</keyword>
<organism evidence="12 13">
    <name type="scientific">Desulfitobacterium metallireducens DSM 15288</name>
    <dbReference type="NCBI Taxonomy" id="871968"/>
    <lineage>
        <taxon>Bacteria</taxon>
        <taxon>Bacillati</taxon>
        <taxon>Bacillota</taxon>
        <taxon>Clostridia</taxon>
        <taxon>Eubacteriales</taxon>
        <taxon>Desulfitobacteriaceae</taxon>
        <taxon>Desulfitobacterium</taxon>
    </lineage>
</organism>
<reference evidence="12 13" key="1">
    <citation type="submission" date="2013-12" db="EMBL/GenBank/DDBJ databases">
        <authorList>
            <consortium name="DOE Joint Genome Institute"/>
            <person name="Smidt H."/>
            <person name="Huntemann M."/>
            <person name="Han J."/>
            <person name="Chen A."/>
            <person name="Kyrpides N."/>
            <person name="Mavromatis K."/>
            <person name="Markowitz V."/>
            <person name="Palaniappan K."/>
            <person name="Ivanova N."/>
            <person name="Schaumberg A."/>
            <person name="Pati A."/>
            <person name="Liolios K."/>
            <person name="Nordberg H.P."/>
            <person name="Cantor M.N."/>
            <person name="Hua S.X."/>
            <person name="Woyke T."/>
        </authorList>
    </citation>
    <scope>NUCLEOTIDE SEQUENCE [LARGE SCALE GENOMIC DNA]</scope>
    <source>
        <strain evidence="13">DSM 15288</strain>
    </source>
</reference>
<dbReference type="InterPro" id="IPR058240">
    <property type="entry name" value="rSAM_sf"/>
</dbReference>
<keyword evidence="6" id="KW-0408">Iron</keyword>
<dbReference type="InterPro" id="IPR013785">
    <property type="entry name" value="Aldolase_TIM"/>
</dbReference>
<dbReference type="Gene3D" id="6.10.140.1170">
    <property type="match status" value="1"/>
</dbReference>
<accession>W0EAQ6</accession>
<dbReference type="GO" id="GO:0046872">
    <property type="term" value="F:metal ion binding"/>
    <property type="evidence" value="ECO:0007669"/>
    <property type="project" value="UniProtKB-KW"/>
</dbReference>
<proteinExistence type="predicted"/>
<dbReference type="PIRSF" id="PIRSF004911">
    <property type="entry name" value="DUF160"/>
    <property type="match status" value="1"/>
</dbReference>
<evidence type="ECO:0000256" key="2">
    <source>
        <dbReference type="ARBA" id="ARBA00022485"/>
    </source>
</evidence>
<feature type="modified residue" description="N6-(pyridoxal phosphate)lysine" evidence="10">
    <location>
        <position position="371"/>
    </location>
</feature>
<dbReference type="SFLD" id="SFLDS00029">
    <property type="entry name" value="Radical_SAM"/>
    <property type="match status" value="1"/>
</dbReference>
<keyword evidence="3" id="KW-0949">S-adenosyl-L-methionine</keyword>
<keyword evidence="4 9" id="KW-0479">Metal-binding</keyword>
<evidence type="ECO:0000313" key="13">
    <source>
        <dbReference type="Proteomes" id="UP000010847"/>
    </source>
</evidence>
<evidence type="ECO:0000256" key="7">
    <source>
        <dbReference type="ARBA" id="ARBA00023014"/>
    </source>
</evidence>
<evidence type="ECO:0000256" key="1">
    <source>
        <dbReference type="ARBA" id="ARBA00001933"/>
    </source>
</evidence>
<evidence type="ECO:0000256" key="6">
    <source>
        <dbReference type="ARBA" id="ARBA00023004"/>
    </source>
</evidence>
<sequence length="404" mass="46049">MDESLQRSAELLQYIQPFMKEKEHLNKAQDNAAAFLEYRNKILTLLNASPQDFDSWKWQLSKRFTSVDLLSKILPLKTEELAEIEESIHHHRMAISPFLLTRLASCGTPLSKQFLPSALEILNENFGELDPMAEEKTSPVPHVTQRYPDRVILKVTNICGSYCRFCQRRREHGCIDLHVPSEQLEPAFDYITKHPEIRDILVTGGDPLTLSDRQLDQILQRLRQIPSVEMIRIGTRMPIVIPQRITPALTKILRKYAPIYINLHVNHPLEVSPEMKEACRKLFLSGAILGSQTVLLKDINDNPMMLRYLFQLLLSIGIKPYYLFHAKDIAGTRHFRTPVEQGVNLVKSLRGVTSGLAIPHYVVNLPGGLGKVALAPQVLVNGFEDNPLLFTNWEGKTIPYPNHD</sequence>
<dbReference type="PROSITE" id="PS51918">
    <property type="entry name" value="RADICAL_SAM"/>
    <property type="match status" value="1"/>
</dbReference>
<dbReference type="SFLD" id="SFLDG01070">
    <property type="entry name" value="PLP-dependent"/>
    <property type="match status" value="1"/>
</dbReference>
<keyword evidence="13" id="KW-1185">Reference proteome</keyword>
<dbReference type="CDD" id="cd01335">
    <property type="entry name" value="Radical_SAM"/>
    <property type="match status" value="1"/>
</dbReference>
<dbReference type="InterPro" id="IPR007197">
    <property type="entry name" value="rSAM"/>
</dbReference>
<evidence type="ECO:0000256" key="4">
    <source>
        <dbReference type="ARBA" id="ARBA00022723"/>
    </source>
</evidence>
<dbReference type="RefSeq" id="WP_006717525.1">
    <property type="nucleotide sequence ID" value="NZ_CP007032.1"/>
</dbReference>
<evidence type="ECO:0000313" key="12">
    <source>
        <dbReference type="EMBL" id="AHF06141.1"/>
    </source>
</evidence>
<feature type="domain" description="Radical SAM core" evidence="11">
    <location>
        <begin position="145"/>
        <end position="359"/>
    </location>
</feature>
<dbReference type="STRING" id="871968.DESME_03065"/>
<name>W0EAQ6_9FIRM</name>
<keyword evidence="8" id="KW-0413">Isomerase</keyword>
<evidence type="ECO:0000256" key="9">
    <source>
        <dbReference type="PIRSR" id="PIRSR004911-1"/>
    </source>
</evidence>
<dbReference type="NCBIfam" id="TIGR00238">
    <property type="entry name" value="KamA family radical SAM protein"/>
    <property type="match status" value="1"/>
</dbReference>
<dbReference type="PANTHER" id="PTHR30538">
    <property type="entry name" value="LYSINE 2,3-AMINOMUTASE-RELATED"/>
    <property type="match status" value="1"/>
</dbReference>
<keyword evidence="5 10" id="KW-0663">Pyridoxal phosphate</keyword>
<dbReference type="GO" id="GO:0051539">
    <property type="term" value="F:4 iron, 4 sulfur cluster binding"/>
    <property type="evidence" value="ECO:0007669"/>
    <property type="project" value="UniProtKB-KW"/>
</dbReference>
<dbReference type="HOGENOM" id="CLU_032161_0_1_9"/>
<feature type="binding site" evidence="9">
    <location>
        <position position="163"/>
    </location>
    <ligand>
        <name>[4Fe-4S] cluster</name>
        <dbReference type="ChEBI" id="CHEBI:49883"/>
        <note>4Fe-4S-S-AdoMet</note>
    </ligand>
</feature>
<dbReference type="EMBL" id="CP007032">
    <property type="protein sequence ID" value="AHF06141.1"/>
    <property type="molecule type" value="Genomic_DNA"/>
</dbReference>
<feature type="binding site" evidence="9">
    <location>
        <position position="159"/>
    </location>
    <ligand>
        <name>[4Fe-4S] cluster</name>
        <dbReference type="ChEBI" id="CHEBI:49883"/>
        <note>4Fe-4S-S-AdoMet</note>
    </ligand>
</feature>
<evidence type="ECO:0000256" key="8">
    <source>
        <dbReference type="ARBA" id="ARBA00023235"/>
    </source>
</evidence>
<evidence type="ECO:0000256" key="5">
    <source>
        <dbReference type="ARBA" id="ARBA00022898"/>
    </source>
</evidence>
<dbReference type="Pfam" id="PF04055">
    <property type="entry name" value="Radical_SAM"/>
    <property type="match status" value="1"/>
</dbReference>
<gene>
    <name evidence="12" type="ORF">DESME_03065</name>
</gene>
<dbReference type="GO" id="GO:0016853">
    <property type="term" value="F:isomerase activity"/>
    <property type="evidence" value="ECO:0007669"/>
    <property type="project" value="UniProtKB-KW"/>
</dbReference>
<dbReference type="InterPro" id="IPR025895">
    <property type="entry name" value="LAM_C_dom"/>
</dbReference>
<feature type="binding site" evidence="9">
    <location>
        <position position="166"/>
    </location>
    <ligand>
        <name>[4Fe-4S] cluster</name>
        <dbReference type="ChEBI" id="CHEBI:49883"/>
        <note>4Fe-4S-S-AdoMet</note>
    </ligand>
</feature>
<comment type="cofactor">
    <cofactor evidence="1 10">
        <name>pyridoxal 5'-phosphate</name>
        <dbReference type="ChEBI" id="CHEBI:597326"/>
    </cofactor>
</comment>